<evidence type="ECO:0000313" key="2">
    <source>
        <dbReference type="EMBL" id="GAN01081.1"/>
    </source>
</evidence>
<dbReference type="GO" id="GO:0000247">
    <property type="term" value="F:C-8 sterol isomerase activity"/>
    <property type="evidence" value="ECO:0007669"/>
    <property type="project" value="TreeGrafter"/>
</dbReference>
<dbReference type="PANTHER" id="PTHR14207">
    <property type="entry name" value="STEROL ISOMERASE"/>
    <property type="match status" value="1"/>
</dbReference>
<accession>A0A0C9M006</accession>
<sequence>MSNILNSHPYAPSSLSIPHYVPNERSTVELLFIAGGIMTTLVGMSYAVSRSQLSKNTTSTARFTWFAICGLMHCGFEGYWLWNRAMIAGQNDIFAQLWKEYAHGDSRYLANDELLLTLEIMTIVNV</sequence>
<dbReference type="GO" id="GO:0004769">
    <property type="term" value="F:steroid Delta-isomerase activity"/>
    <property type="evidence" value="ECO:0007669"/>
    <property type="project" value="TreeGrafter"/>
</dbReference>
<dbReference type="InterPro" id="IPR007905">
    <property type="entry name" value="EBP"/>
</dbReference>
<protein>
    <recommendedName>
        <fullName evidence="4">EXPERA domain-containing protein</fullName>
    </recommendedName>
</protein>
<feature type="transmembrane region" description="Helical" evidence="1">
    <location>
        <begin position="61"/>
        <end position="82"/>
    </location>
</feature>
<reference evidence="2" key="1">
    <citation type="submission" date="2014-09" db="EMBL/GenBank/DDBJ databases">
        <title>Draft genome sequence of an oleaginous Mucoromycotina fungus Mucor ambiguus NBRC6742.</title>
        <authorList>
            <person name="Takeda I."/>
            <person name="Yamane N."/>
            <person name="Morita T."/>
            <person name="Tamano K."/>
            <person name="Machida M."/>
            <person name="Baker S."/>
            <person name="Koike H."/>
        </authorList>
    </citation>
    <scope>NUCLEOTIDE SEQUENCE</scope>
    <source>
        <strain evidence="2">NBRC 6742</strain>
    </source>
</reference>
<dbReference type="GO" id="GO:0047750">
    <property type="term" value="F:cholestenol delta-isomerase activity"/>
    <property type="evidence" value="ECO:0007669"/>
    <property type="project" value="InterPro"/>
</dbReference>
<evidence type="ECO:0000313" key="3">
    <source>
        <dbReference type="Proteomes" id="UP000053815"/>
    </source>
</evidence>
<feature type="transmembrane region" description="Helical" evidence="1">
    <location>
        <begin position="30"/>
        <end position="49"/>
    </location>
</feature>
<dbReference type="Proteomes" id="UP000053815">
    <property type="component" value="Unassembled WGS sequence"/>
</dbReference>
<evidence type="ECO:0000256" key="1">
    <source>
        <dbReference type="SAM" id="Phobius"/>
    </source>
</evidence>
<dbReference type="PANTHER" id="PTHR14207:SF0">
    <property type="entry name" value="3-BETA-HYDROXYSTEROID-DELTA(8),DELTA(7)-ISOMERASE"/>
    <property type="match status" value="1"/>
</dbReference>
<dbReference type="GO" id="GO:0005783">
    <property type="term" value="C:endoplasmic reticulum"/>
    <property type="evidence" value="ECO:0007669"/>
    <property type="project" value="TreeGrafter"/>
</dbReference>
<dbReference type="AlphaFoldDB" id="A0A0C9M006"/>
<dbReference type="OrthoDB" id="58557at2759"/>
<name>A0A0C9M006_9FUNG</name>
<evidence type="ECO:0008006" key="4">
    <source>
        <dbReference type="Google" id="ProtNLM"/>
    </source>
</evidence>
<dbReference type="GO" id="GO:0016126">
    <property type="term" value="P:sterol biosynthetic process"/>
    <property type="evidence" value="ECO:0007669"/>
    <property type="project" value="TreeGrafter"/>
</dbReference>
<organism evidence="2">
    <name type="scientific">Mucor ambiguus</name>
    <dbReference type="NCBI Taxonomy" id="91626"/>
    <lineage>
        <taxon>Eukaryota</taxon>
        <taxon>Fungi</taxon>
        <taxon>Fungi incertae sedis</taxon>
        <taxon>Mucoromycota</taxon>
        <taxon>Mucoromycotina</taxon>
        <taxon>Mucoromycetes</taxon>
        <taxon>Mucorales</taxon>
        <taxon>Mucorineae</taxon>
        <taxon>Mucoraceae</taxon>
        <taxon>Mucor</taxon>
    </lineage>
</organism>
<dbReference type="STRING" id="91626.A0A0C9M006"/>
<keyword evidence="3" id="KW-1185">Reference proteome</keyword>
<keyword evidence="1" id="KW-0472">Membrane</keyword>
<dbReference type="EMBL" id="DF836293">
    <property type="protein sequence ID" value="GAN01081.1"/>
    <property type="molecule type" value="Genomic_DNA"/>
</dbReference>
<proteinExistence type="predicted"/>
<gene>
    <name evidence="2" type="ORF">MAM1_0004d00512</name>
</gene>
<keyword evidence="1" id="KW-1133">Transmembrane helix</keyword>
<dbReference type="GO" id="GO:0016020">
    <property type="term" value="C:membrane"/>
    <property type="evidence" value="ECO:0007669"/>
    <property type="project" value="InterPro"/>
</dbReference>
<keyword evidence="1" id="KW-0812">Transmembrane</keyword>